<organism evidence="1 2">
    <name type="scientific">Agitococcus lubricus</name>
    <dbReference type="NCBI Taxonomy" id="1077255"/>
    <lineage>
        <taxon>Bacteria</taxon>
        <taxon>Pseudomonadati</taxon>
        <taxon>Pseudomonadota</taxon>
        <taxon>Gammaproteobacteria</taxon>
        <taxon>Moraxellales</taxon>
        <taxon>Moraxellaceae</taxon>
        <taxon>Agitococcus</taxon>
    </lineage>
</organism>
<dbReference type="InterPro" id="IPR016155">
    <property type="entry name" value="Mopterin_synth/thiamin_S_b"/>
</dbReference>
<dbReference type="InterPro" id="IPR003749">
    <property type="entry name" value="ThiS/MoaD-like"/>
</dbReference>
<dbReference type="AlphaFoldDB" id="A0A2T5IZN0"/>
<comment type="caution">
    <text evidence="1">The sequence shown here is derived from an EMBL/GenBank/DDBJ whole genome shotgun (WGS) entry which is preliminary data.</text>
</comment>
<reference evidence="1 2" key="1">
    <citation type="submission" date="2018-04" db="EMBL/GenBank/DDBJ databases">
        <title>Genomic Encyclopedia of Archaeal and Bacterial Type Strains, Phase II (KMG-II): from individual species to whole genera.</title>
        <authorList>
            <person name="Goeker M."/>
        </authorList>
    </citation>
    <scope>NUCLEOTIDE SEQUENCE [LARGE SCALE GENOMIC DNA]</scope>
    <source>
        <strain evidence="1 2">DSM 5822</strain>
    </source>
</reference>
<accession>A0A2T5IZN0</accession>
<gene>
    <name evidence="1" type="ORF">C8N29_107134</name>
</gene>
<dbReference type="OrthoDB" id="9798559at2"/>
<keyword evidence="2" id="KW-1185">Reference proteome</keyword>
<dbReference type="CDD" id="cd00565">
    <property type="entry name" value="Ubl_ThiS"/>
    <property type="match status" value="1"/>
</dbReference>
<dbReference type="NCBIfam" id="TIGR01683">
    <property type="entry name" value="thiS"/>
    <property type="match status" value="1"/>
</dbReference>
<evidence type="ECO:0000313" key="2">
    <source>
        <dbReference type="Proteomes" id="UP000244223"/>
    </source>
</evidence>
<name>A0A2T5IZN0_9GAMM</name>
<dbReference type="Proteomes" id="UP000244223">
    <property type="component" value="Unassembled WGS sequence"/>
</dbReference>
<dbReference type="EMBL" id="QAON01000007">
    <property type="protein sequence ID" value="PTQ89401.1"/>
    <property type="molecule type" value="Genomic_DNA"/>
</dbReference>
<sequence length="66" mass="7116">MQVLVNGESKEYADNTTIADVIHTLGLEGRRIAVELNQDIVPKSQHAHCLLQAGDRLEIVHAIGGG</sequence>
<dbReference type="Gene3D" id="3.10.20.30">
    <property type="match status" value="1"/>
</dbReference>
<dbReference type="PANTHER" id="PTHR34472:SF1">
    <property type="entry name" value="SULFUR CARRIER PROTEIN THIS"/>
    <property type="match status" value="1"/>
</dbReference>
<proteinExistence type="predicted"/>
<dbReference type="SUPFAM" id="SSF54285">
    <property type="entry name" value="MoaD/ThiS"/>
    <property type="match status" value="1"/>
</dbReference>
<protein>
    <submittedName>
        <fullName evidence="1">Sulfur carrier protein ThiS</fullName>
    </submittedName>
</protein>
<dbReference type="RefSeq" id="WP_107865724.1">
    <property type="nucleotide sequence ID" value="NZ_QAON01000007.1"/>
</dbReference>
<dbReference type="InterPro" id="IPR010035">
    <property type="entry name" value="Thi_S"/>
</dbReference>
<dbReference type="Pfam" id="PF02597">
    <property type="entry name" value="ThiS"/>
    <property type="match status" value="1"/>
</dbReference>
<dbReference type="InterPro" id="IPR012675">
    <property type="entry name" value="Beta-grasp_dom_sf"/>
</dbReference>
<dbReference type="PANTHER" id="PTHR34472">
    <property type="entry name" value="SULFUR CARRIER PROTEIN THIS"/>
    <property type="match status" value="1"/>
</dbReference>
<evidence type="ECO:0000313" key="1">
    <source>
        <dbReference type="EMBL" id="PTQ89401.1"/>
    </source>
</evidence>